<dbReference type="Pfam" id="PF01385">
    <property type="entry name" value="OrfB_IS605"/>
    <property type="match status" value="1"/>
</dbReference>
<evidence type="ECO:0000313" key="2">
    <source>
        <dbReference type="EMBL" id="MYN05711.1"/>
    </source>
</evidence>
<sequence>VQRIHARIGNARKDFLHKVTRAICNNHAIVYIEDLRVKQLSKSAAGSQSEPGRGVRAKSGLNKAILDQGWYEFRRQLDYKLAWKGGSLVA</sequence>
<gene>
    <name evidence="2" type="ORF">GTP41_26910</name>
</gene>
<accession>A0A6N9HPN5</accession>
<keyword evidence="3" id="KW-1185">Reference proteome</keyword>
<dbReference type="GO" id="GO:0008168">
    <property type="term" value="F:methyltransferase activity"/>
    <property type="evidence" value="ECO:0007669"/>
    <property type="project" value="UniProtKB-KW"/>
</dbReference>
<evidence type="ECO:0000313" key="3">
    <source>
        <dbReference type="Proteomes" id="UP000448575"/>
    </source>
</evidence>
<protein>
    <submittedName>
        <fullName evidence="2">Cytosine methyltransferase</fullName>
    </submittedName>
</protein>
<dbReference type="InterPro" id="IPR001959">
    <property type="entry name" value="Transposase"/>
</dbReference>
<organism evidence="2 3">
    <name type="scientific">Pseudoduganella guangdongensis</name>
    <dbReference type="NCBI Taxonomy" id="2692179"/>
    <lineage>
        <taxon>Bacteria</taxon>
        <taxon>Pseudomonadati</taxon>
        <taxon>Pseudomonadota</taxon>
        <taxon>Betaproteobacteria</taxon>
        <taxon>Burkholderiales</taxon>
        <taxon>Oxalobacteraceae</taxon>
        <taxon>Telluria group</taxon>
        <taxon>Pseudoduganella</taxon>
    </lineage>
</organism>
<evidence type="ECO:0000259" key="1">
    <source>
        <dbReference type="Pfam" id="PF01385"/>
    </source>
</evidence>
<reference evidence="2 3" key="1">
    <citation type="submission" date="2019-12" db="EMBL/GenBank/DDBJ databases">
        <title>Novel species isolated from a subtropical stream in China.</title>
        <authorList>
            <person name="Lu H."/>
        </authorList>
    </citation>
    <scope>NUCLEOTIDE SEQUENCE [LARGE SCALE GENOMIC DNA]</scope>
    <source>
        <strain evidence="2 3">DS3</strain>
    </source>
</reference>
<feature type="non-terminal residue" evidence="2">
    <location>
        <position position="1"/>
    </location>
</feature>
<dbReference type="EMBL" id="WWCJ01000068">
    <property type="protein sequence ID" value="MYN05711.1"/>
    <property type="molecule type" value="Genomic_DNA"/>
</dbReference>
<feature type="domain" description="Probable transposase IS891/IS1136/IS1341" evidence="1">
    <location>
        <begin position="1"/>
        <end position="43"/>
    </location>
</feature>
<dbReference type="AlphaFoldDB" id="A0A6N9HPN5"/>
<keyword evidence="2" id="KW-0808">Transferase</keyword>
<keyword evidence="2" id="KW-0489">Methyltransferase</keyword>
<feature type="non-terminal residue" evidence="2">
    <location>
        <position position="90"/>
    </location>
</feature>
<name>A0A6N9HPN5_9BURK</name>
<dbReference type="RefSeq" id="WP_308700889.1">
    <property type="nucleotide sequence ID" value="NZ_WWCJ01000068.1"/>
</dbReference>
<comment type="caution">
    <text evidence="2">The sequence shown here is derived from an EMBL/GenBank/DDBJ whole genome shotgun (WGS) entry which is preliminary data.</text>
</comment>
<proteinExistence type="predicted"/>
<dbReference type="Proteomes" id="UP000448575">
    <property type="component" value="Unassembled WGS sequence"/>
</dbReference>
<dbReference type="GO" id="GO:0032259">
    <property type="term" value="P:methylation"/>
    <property type="evidence" value="ECO:0007669"/>
    <property type="project" value="UniProtKB-KW"/>
</dbReference>